<comment type="caution">
    <text evidence="2">The sequence shown here is derived from an EMBL/GenBank/DDBJ whole genome shotgun (WGS) entry which is preliminary data.</text>
</comment>
<dbReference type="HOGENOM" id="CLU_2828934_0_0_11"/>
<dbReference type="AlphaFoldDB" id="K0YLT5"/>
<dbReference type="RefSeq" id="WP_009138776.1">
    <property type="nucleotide sequence ID" value="NZ_JH815198.1"/>
</dbReference>
<sequence length="66" mass="7204">MVHIADKAQPPRSSDGGRILTPEEADFLRRFLLESDPVVVTGNIPVDKTNGGAGVPRLKKPRRLVD</sequence>
<protein>
    <submittedName>
        <fullName evidence="2">Uncharacterized protein</fullName>
    </submittedName>
</protein>
<reference evidence="2 3" key="1">
    <citation type="submission" date="2012-08" db="EMBL/GenBank/DDBJ databases">
        <title>The Genome Sequence of Slackia piriformis YIT 12062.</title>
        <authorList>
            <consortium name="The Broad Institute Genome Sequencing Platform"/>
            <person name="Earl A."/>
            <person name="Ward D."/>
            <person name="Feldgarden M."/>
            <person name="Gevers D."/>
            <person name="Morotomi M."/>
            <person name="Walker B."/>
            <person name="Young S.K."/>
            <person name="Zeng Q."/>
            <person name="Gargeya S."/>
            <person name="Fitzgerald M."/>
            <person name="Haas B."/>
            <person name="Abouelleil A."/>
            <person name="Alvarado L."/>
            <person name="Arachchi H.M."/>
            <person name="Berlin A.M."/>
            <person name="Chapman S.B."/>
            <person name="Goldberg J."/>
            <person name="Griggs A."/>
            <person name="Gujja S."/>
            <person name="Hansen M."/>
            <person name="Howarth C."/>
            <person name="Imamovic A."/>
            <person name="Larimer J."/>
            <person name="McCowen C."/>
            <person name="Montmayeur A."/>
            <person name="Murphy C."/>
            <person name="Neiman D."/>
            <person name="Pearson M."/>
            <person name="Priest M."/>
            <person name="Roberts A."/>
            <person name="Saif S."/>
            <person name="Shea T."/>
            <person name="Sisk P."/>
            <person name="Sykes S."/>
            <person name="Wortman J."/>
            <person name="Nusbaum C."/>
            <person name="Birren B."/>
        </authorList>
    </citation>
    <scope>NUCLEOTIDE SEQUENCE [LARGE SCALE GENOMIC DNA]</scope>
    <source>
        <strain evidence="2 3">YIT 12062</strain>
    </source>
</reference>
<evidence type="ECO:0000313" key="2">
    <source>
        <dbReference type="EMBL" id="EJZ84238.1"/>
    </source>
</evidence>
<accession>K0YLT5</accession>
<dbReference type="EMBL" id="ADMD01000002">
    <property type="protein sequence ID" value="EJZ84238.1"/>
    <property type="molecule type" value="Genomic_DNA"/>
</dbReference>
<dbReference type="PATRIC" id="fig|742818.3.peg.596"/>
<keyword evidence="3" id="KW-1185">Reference proteome</keyword>
<evidence type="ECO:0000313" key="3">
    <source>
        <dbReference type="Proteomes" id="UP000006069"/>
    </source>
</evidence>
<name>K0YLT5_9ACTN</name>
<gene>
    <name evidence="2" type="ORF">HMPREF9451_00547</name>
</gene>
<feature type="compositionally biased region" description="Basic residues" evidence="1">
    <location>
        <begin position="57"/>
        <end position="66"/>
    </location>
</feature>
<dbReference type="Proteomes" id="UP000006069">
    <property type="component" value="Unassembled WGS sequence"/>
</dbReference>
<proteinExistence type="predicted"/>
<dbReference type="InParanoid" id="K0YLT5"/>
<feature type="region of interest" description="Disordered" evidence="1">
    <location>
        <begin position="47"/>
        <end position="66"/>
    </location>
</feature>
<evidence type="ECO:0000256" key="1">
    <source>
        <dbReference type="SAM" id="MobiDB-lite"/>
    </source>
</evidence>
<organism evidence="2 3">
    <name type="scientific">Slackia piriformis YIT 12062</name>
    <dbReference type="NCBI Taxonomy" id="742818"/>
    <lineage>
        <taxon>Bacteria</taxon>
        <taxon>Bacillati</taxon>
        <taxon>Actinomycetota</taxon>
        <taxon>Coriobacteriia</taxon>
        <taxon>Eggerthellales</taxon>
        <taxon>Eggerthellaceae</taxon>
        <taxon>Slackia</taxon>
    </lineage>
</organism>